<evidence type="ECO:0000313" key="1">
    <source>
        <dbReference type="EMBL" id="EJW90124.1"/>
    </source>
</evidence>
<gene>
    <name evidence="1" type="ORF">EVA_21769</name>
</gene>
<reference evidence="1" key="1">
    <citation type="journal article" date="2012" name="PLoS ONE">
        <title>Gene sets for utilization of primary and secondary nutrition supplies in the distal gut of endangered iberian lynx.</title>
        <authorList>
            <person name="Alcaide M."/>
            <person name="Messina E."/>
            <person name="Richter M."/>
            <person name="Bargiela R."/>
            <person name="Peplies J."/>
            <person name="Huws S.A."/>
            <person name="Newbold C.J."/>
            <person name="Golyshin P.N."/>
            <person name="Simon M.A."/>
            <person name="Lopez G."/>
            <person name="Yakimov M.M."/>
            <person name="Ferrer M."/>
        </authorList>
    </citation>
    <scope>NUCLEOTIDE SEQUENCE</scope>
</reference>
<dbReference type="AlphaFoldDB" id="J9FRZ4"/>
<sequence>MEQQTMTGSGLYIRKHPFLPASAVVALL</sequence>
<comment type="caution">
    <text evidence="1">The sequence shown here is derived from an EMBL/GenBank/DDBJ whole genome shotgun (WGS) entry which is preliminary data.</text>
</comment>
<proteinExistence type="predicted"/>
<dbReference type="EMBL" id="AMCI01009036">
    <property type="protein sequence ID" value="EJW90124.1"/>
    <property type="molecule type" value="Genomic_DNA"/>
</dbReference>
<accession>J9FRZ4</accession>
<feature type="non-terminal residue" evidence="1">
    <location>
        <position position="28"/>
    </location>
</feature>
<protein>
    <submittedName>
        <fullName evidence="1">Uncharacterized protein</fullName>
    </submittedName>
</protein>
<name>J9FRZ4_9ZZZZ</name>
<organism evidence="1">
    <name type="scientific">gut metagenome</name>
    <dbReference type="NCBI Taxonomy" id="749906"/>
    <lineage>
        <taxon>unclassified sequences</taxon>
        <taxon>metagenomes</taxon>
        <taxon>organismal metagenomes</taxon>
    </lineage>
</organism>